<organism evidence="3 4">
    <name type="scientific">Sphingomonas adhaesiva</name>
    <dbReference type="NCBI Taxonomy" id="28212"/>
    <lineage>
        <taxon>Bacteria</taxon>
        <taxon>Pseudomonadati</taxon>
        <taxon>Pseudomonadota</taxon>
        <taxon>Alphaproteobacteria</taxon>
        <taxon>Sphingomonadales</taxon>
        <taxon>Sphingomonadaceae</taxon>
        <taxon>Sphingomonas</taxon>
    </lineage>
</organism>
<dbReference type="EMBL" id="NWVC01000001">
    <property type="protein sequence ID" value="PCG15813.1"/>
    <property type="molecule type" value="Genomic_DNA"/>
</dbReference>
<feature type="chain" id="PRO_5012585049" description="Circumsporozoite protein" evidence="2">
    <location>
        <begin position="20"/>
        <end position="86"/>
    </location>
</feature>
<feature type="signal peptide" evidence="2">
    <location>
        <begin position="1"/>
        <end position="19"/>
    </location>
</feature>
<reference evidence="3 4" key="1">
    <citation type="submission" date="2017-09" db="EMBL/GenBank/DDBJ databases">
        <title>Sphingomonas adhaesiva DSM 7418, whole genome shotgun sequence.</title>
        <authorList>
            <person name="Feng G."/>
            <person name="Zhu H."/>
        </authorList>
    </citation>
    <scope>NUCLEOTIDE SEQUENCE [LARGE SCALE GENOMIC DNA]</scope>
    <source>
        <strain evidence="3 4">DSM 7418</strain>
    </source>
</reference>
<keyword evidence="2" id="KW-0732">Signal</keyword>
<gene>
    <name evidence="3" type="ORF">COA07_02235</name>
</gene>
<evidence type="ECO:0000256" key="1">
    <source>
        <dbReference type="SAM" id="Coils"/>
    </source>
</evidence>
<evidence type="ECO:0008006" key="5">
    <source>
        <dbReference type="Google" id="ProtNLM"/>
    </source>
</evidence>
<sequence length="86" mass="8616">MMRHAAFLLAIVAPLGATACGSPSEPTSVGNNAEMIADALERRADNLEAMASASANDSVAAMLAGAADNLDDQADNIAEAAGDNAR</sequence>
<protein>
    <recommendedName>
        <fullName evidence="5">Circumsporozoite protein</fullName>
    </recommendedName>
</protein>
<dbReference type="PROSITE" id="PS51257">
    <property type="entry name" value="PROKAR_LIPOPROTEIN"/>
    <property type="match status" value="1"/>
</dbReference>
<comment type="caution">
    <text evidence="3">The sequence shown here is derived from an EMBL/GenBank/DDBJ whole genome shotgun (WGS) entry which is preliminary data.</text>
</comment>
<keyword evidence="4" id="KW-1185">Reference proteome</keyword>
<evidence type="ECO:0000313" key="3">
    <source>
        <dbReference type="EMBL" id="PCG15813.1"/>
    </source>
</evidence>
<evidence type="ECO:0000313" key="4">
    <source>
        <dbReference type="Proteomes" id="UP000218323"/>
    </source>
</evidence>
<dbReference type="Proteomes" id="UP000218323">
    <property type="component" value="Unassembled WGS sequence"/>
</dbReference>
<feature type="coiled-coil region" evidence="1">
    <location>
        <begin position="30"/>
        <end position="57"/>
    </location>
</feature>
<accession>A0A2A4IDC7</accession>
<proteinExistence type="predicted"/>
<dbReference type="AlphaFoldDB" id="A0A2A4IDC7"/>
<evidence type="ECO:0000256" key="2">
    <source>
        <dbReference type="SAM" id="SignalP"/>
    </source>
</evidence>
<keyword evidence="1" id="KW-0175">Coiled coil</keyword>
<name>A0A2A4IDC7_9SPHN</name>